<dbReference type="InParanoid" id="A0A2J6TFY7"/>
<dbReference type="Proteomes" id="UP000235371">
    <property type="component" value="Unassembled WGS sequence"/>
</dbReference>
<dbReference type="STRING" id="1095630.A0A2J6TFY7"/>
<keyword evidence="1" id="KW-0812">Transmembrane</keyword>
<protein>
    <submittedName>
        <fullName evidence="2">Uncharacterized protein</fullName>
    </submittedName>
</protein>
<reference evidence="2 3" key="1">
    <citation type="submission" date="2016-04" db="EMBL/GenBank/DDBJ databases">
        <title>A degradative enzymes factory behind the ericoid mycorrhizal symbiosis.</title>
        <authorList>
            <consortium name="DOE Joint Genome Institute"/>
            <person name="Martino E."/>
            <person name="Morin E."/>
            <person name="Grelet G."/>
            <person name="Kuo A."/>
            <person name="Kohler A."/>
            <person name="Daghino S."/>
            <person name="Barry K."/>
            <person name="Choi C."/>
            <person name="Cichocki N."/>
            <person name="Clum A."/>
            <person name="Copeland A."/>
            <person name="Hainaut M."/>
            <person name="Haridas S."/>
            <person name="Labutti K."/>
            <person name="Lindquist E."/>
            <person name="Lipzen A."/>
            <person name="Khouja H.-R."/>
            <person name="Murat C."/>
            <person name="Ohm R."/>
            <person name="Olson A."/>
            <person name="Spatafora J."/>
            <person name="Veneault-Fourrey C."/>
            <person name="Henrissat B."/>
            <person name="Grigoriev I."/>
            <person name="Martin F."/>
            <person name="Perotto S."/>
        </authorList>
    </citation>
    <scope>NUCLEOTIDE SEQUENCE [LARGE SCALE GENOMIC DNA]</scope>
    <source>
        <strain evidence="2 3">E</strain>
    </source>
</reference>
<proteinExistence type="predicted"/>
<keyword evidence="1" id="KW-1133">Transmembrane helix</keyword>
<feature type="non-terminal residue" evidence="2">
    <location>
        <position position="1"/>
    </location>
</feature>
<accession>A0A2J6TFY7</accession>
<dbReference type="EMBL" id="KZ613785">
    <property type="protein sequence ID" value="PMD61922.1"/>
    <property type="molecule type" value="Genomic_DNA"/>
</dbReference>
<dbReference type="OrthoDB" id="9451547at2759"/>
<sequence>CTWTALHLNIPRKDEGFWSKYLRKLKWMTLTMIAPEYTFWVASGQRSVAIKSLIQLRKYDSWDWTTTHAFYAAMGGFVLVDKEAPDARFPISVEEVIQLLEDKQIPPDGVGLLQHLRQEDIEDRSKANSFAKGLACVQFVCLGLQCSARAAQHLPFTLLELVTVAEAIVTIGTYIMWWNKPFDVTSTIELHISSASTLASSICNPSHSIIASHSSPVISNDGRPSQEGVSENPDVLDVLPLDQRAMMTPANRQHQPQSMEEHDIDPGFLAVGFGALHTAAWNFNFPTLVERNLWRISSLILATSLPIYFLCWIFIMASEEKDSPQKPAILRWIAILIGGVYILARIYTLAECLVSLRRQPLRVYETTKWTLYFPHF</sequence>
<evidence type="ECO:0000256" key="1">
    <source>
        <dbReference type="SAM" id="Phobius"/>
    </source>
</evidence>
<feature type="transmembrane region" description="Helical" evidence="1">
    <location>
        <begin position="329"/>
        <end position="350"/>
    </location>
</feature>
<name>A0A2J6TFY7_9HELO</name>
<evidence type="ECO:0000313" key="3">
    <source>
        <dbReference type="Proteomes" id="UP000235371"/>
    </source>
</evidence>
<dbReference type="PANTHER" id="PTHR35043">
    <property type="entry name" value="TRANSCRIPTION FACTOR DOMAIN-CONTAINING PROTEIN"/>
    <property type="match status" value="1"/>
</dbReference>
<keyword evidence="1" id="KW-0472">Membrane</keyword>
<dbReference type="PANTHER" id="PTHR35043:SF7">
    <property type="entry name" value="TRANSCRIPTION FACTOR DOMAIN-CONTAINING PROTEIN"/>
    <property type="match status" value="1"/>
</dbReference>
<gene>
    <name evidence="2" type="ORF">K444DRAFT_718456</name>
</gene>
<dbReference type="GeneID" id="36596504"/>
<dbReference type="AlphaFoldDB" id="A0A2J6TFY7"/>
<keyword evidence="3" id="KW-1185">Reference proteome</keyword>
<organism evidence="2 3">
    <name type="scientific">Hyaloscypha bicolor E</name>
    <dbReference type="NCBI Taxonomy" id="1095630"/>
    <lineage>
        <taxon>Eukaryota</taxon>
        <taxon>Fungi</taxon>
        <taxon>Dikarya</taxon>
        <taxon>Ascomycota</taxon>
        <taxon>Pezizomycotina</taxon>
        <taxon>Leotiomycetes</taxon>
        <taxon>Helotiales</taxon>
        <taxon>Hyaloscyphaceae</taxon>
        <taxon>Hyaloscypha</taxon>
        <taxon>Hyaloscypha bicolor</taxon>
    </lineage>
</organism>
<evidence type="ECO:0000313" key="2">
    <source>
        <dbReference type="EMBL" id="PMD61922.1"/>
    </source>
</evidence>
<feature type="transmembrane region" description="Helical" evidence="1">
    <location>
        <begin position="293"/>
        <end position="317"/>
    </location>
</feature>
<dbReference type="RefSeq" id="XP_024738826.1">
    <property type="nucleotide sequence ID" value="XM_024888428.1"/>
</dbReference>